<evidence type="ECO:0000256" key="1">
    <source>
        <dbReference type="SAM" id="MobiDB-lite"/>
    </source>
</evidence>
<comment type="caution">
    <text evidence="2">The sequence shown here is derived from an EMBL/GenBank/DDBJ whole genome shotgun (WGS) entry which is preliminary data.</text>
</comment>
<proteinExistence type="predicted"/>
<dbReference type="Proteomes" id="UP001054837">
    <property type="component" value="Unassembled WGS sequence"/>
</dbReference>
<dbReference type="AlphaFoldDB" id="A0AAV4UXW7"/>
<keyword evidence="3" id="KW-1185">Reference proteome</keyword>
<feature type="region of interest" description="Disordered" evidence="1">
    <location>
        <begin position="1"/>
        <end position="42"/>
    </location>
</feature>
<name>A0AAV4UXW7_9ARAC</name>
<dbReference type="EMBL" id="BPLQ01012095">
    <property type="protein sequence ID" value="GIY62504.1"/>
    <property type="molecule type" value="Genomic_DNA"/>
</dbReference>
<organism evidence="2 3">
    <name type="scientific">Caerostris darwini</name>
    <dbReference type="NCBI Taxonomy" id="1538125"/>
    <lineage>
        <taxon>Eukaryota</taxon>
        <taxon>Metazoa</taxon>
        <taxon>Ecdysozoa</taxon>
        <taxon>Arthropoda</taxon>
        <taxon>Chelicerata</taxon>
        <taxon>Arachnida</taxon>
        <taxon>Araneae</taxon>
        <taxon>Araneomorphae</taxon>
        <taxon>Entelegynae</taxon>
        <taxon>Araneoidea</taxon>
        <taxon>Araneidae</taxon>
        <taxon>Caerostris</taxon>
    </lineage>
</organism>
<evidence type="ECO:0000313" key="2">
    <source>
        <dbReference type="EMBL" id="GIY62504.1"/>
    </source>
</evidence>
<accession>A0AAV4UXW7</accession>
<sequence>MKRSSLSQITPLSIPESSRRMRAKRRRASSSPQSDNENECVRDYSKILAPAVDDVPLVEAIQQTSDHEDEPLFHFVQILEDILTCDSSNDCSRLLSDAYSQLIAEASNIVFPNALEPEPSAASRSTNIEDPQQCQRLYKRNRRRAIREIQKSSGQRCSLPPSTVE</sequence>
<feature type="compositionally biased region" description="Polar residues" evidence="1">
    <location>
        <begin position="1"/>
        <end position="11"/>
    </location>
</feature>
<evidence type="ECO:0000313" key="3">
    <source>
        <dbReference type="Proteomes" id="UP001054837"/>
    </source>
</evidence>
<reference evidence="2 3" key="1">
    <citation type="submission" date="2021-06" db="EMBL/GenBank/DDBJ databases">
        <title>Caerostris darwini draft genome.</title>
        <authorList>
            <person name="Kono N."/>
            <person name="Arakawa K."/>
        </authorList>
    </citation>
    <scope>NUCLEOTIDE SEQUENCE [LARGE SCALE GENOMIC DNA]</scope>
</reference>
<gene>
    <name evidence="2" type="ORF">CDAR_495261</name>
</gene>
<protein>
    <submittedName>
        <fullName evidence="2">Uncharacterized protein</fullName>
    </submittedName>
</protein>